<comment type="caution">
    <text evidence="10">The sequence shown here is derived from an EMBL/GenBank/DDBJ whole genome shotgun (WGS) entry which is preliminary data.</text>
</comment>
<dbReference type="EMBL" id="BAABYW010000002">
    <property type="protein sequence ID" value="GAA6411191.1"/>
    <property type="molecule type" value="Genomic_DNA"/>
</dbReference>
<evidence type="ECO:0000256" key="6">
    <source>
        <dbReference type="PROSITE-ProRule" id="PRU00169"/>
    </source>
</evidence>
<evidence type="ECO:0000259" key="9">
    <source>
        <dbReference type="PROSITE" id="PS51755"/>
    </source>
</evidence>
<dbReference type="InterPro" id="IPR011006">
    <property type="entry name" value="CheY-like_superfamily"/>
</dbReference>
<gene>
    <name evidence="10" type="ORF">K040078D81_53080</name>
</gene>
<evidence type="ECO:0000256" key="5">
    <source>
        <dbReference type="ARBA" id="ARBA00024867"/>
    </source>
</evidence>
<feature type="domain" description="Response regulatory" evidence="8">
    <location>
        <begin position="3"/>
        <end position="118"/>
    </location>
</feature>
<name>A0ABQ0BIA6_9FIRM</name>
<keyword evidence="11" id="KW-1185">Reference proteome</keyword>
<evidence type="ECO:0000259" key="8">
    <source>
        <dbReference type="PROSITE" id="PS50110"/>
    </source>
</evidence>
<keyword evidence="6" id="KW-0597">Phosphoprotein</keyword>
<feature type="domain" description="OmpR/PhoB-type" evidence="9">
    <location>
        <begin position="130"/>
        <end position="228"/>
    </location>
</feature>
<accession>A0ABQ0BIA6</accession>
<dbReference type="Gene3D" id="3.40.50.2300">
    <property type="match status" value="1"/>
</dbReference>
<dbReference type="Gene3D" id="1.10.10.10">
    <property type="entry name" value="Winged helix-like DNA-binding domain superfamily/Winged helix DNA-binding domain"/>
    <property type="match status" value="1"/>
</dbReference>
<dbReference type="RefSeq" id="WP_104803793.1">
    <property type="nucleotide sequence ID" value="NZ_BAABYW010000002.1"/>
</dbReference>
<dbReference type="InterPro" id="IPR001867">
    <property type="entry name" value="OmpR/PhoB-type_DNA-bd"/>
</dbReference>
<dbReference type="Gene3D" id="6.10.250.690">
    <property type="match status" value="1"/>
</dbReference>
<dbReference type="PANTHER" id="PTHR48111">
    <property type="entry name" value="REGULATOR OF RPOS"/>
    <property type="match status" value="1"/>
</dbReference>
<evidence type="ECO:0000256" key="1">
    <source>
        <dbReference type="ARBA" id="ARBA00018672"/>
    </source>
</evidence>
<feature type="DNA-binding region" description="OmpR/PhoB-type" evidence="7">
    <location>
        <begin position="130"/>
        <end position="228"/>
    </location>
</feature>
<protein>
    <recommendedName>
        <fullName evidence="1">Stage 0 sporulation protein A homolog</fullName>
    </recommendedName>
</protein>
<dbReference type="PANTHER" id="PTHR48111:SF2">
    <property type="entry name" value="RESPONSE REGULATOR SAER"/>
    <property type="match status" value="1"/>
</dbReference>
<organism evidence="10 11">
    <name type="scientific">Blautia hominis</name>
    <dbReference type="NCBI Taxonomy" id="2025493"/>
    <lineage>
        <taxon>Bacteria</taxon>
        <taxon>Bacillati</taxon>
        <taxon>Bacillota</taxon>
        <taxon>Clostridia</taxon>
        <taxon>Lachnospirales</taxon>
        <taxon>Lachnospiraceae</taxon>
        <taxon>Blautia</taxon>
    </lineage>
</organism>
<evidence type="ECO:0000313" key="10">
    <source>
        <dbReference type="EMBL" id="GAA6411191.1"/>
    </source>
</evidence>
<evidence type="ECO:0000256" key="7">
    <source>
        <dbReference type="PROSITE-ProRule" id="PRU01091"/>
    </source>
</evidence>
<keyword evidence="2" id="KW-0805">Transcription regulation</keyword>
<dbReference type="InterPro" id="IPR039420">
    <property type="entry name" value="WalR-like"/>
</dbReference>
<dbReference type="Proteomes" id="UP001600943">
    <property type="component" value="Unassembled WGS sequence"/>
</dbReference>
<feature type="modified residue" description="4-aspartylphosphate" evidence="6">
    <location>
        <position position="52"/>
    </location>
</feature>
<dbReference type="SUPFAM" id="SSF52172">
    <property type="entry name" value="CheY-like"/>
    <property type="match status" value="1"/>
</dbReference>
<dbReference type="SMART" id="SM00862">
    <property type="entry name" value="Trans_reg_C"/>
    <property type="match status" value="1"/>
</dbReference>
<dbReference type="SMART" id="SM00448">
    <property type="entry name" value="REC"/>
    <property type="match status" value="1"/>
</dbReference>
<dbReference type="PROSITE" id="PS51755">
    <property type="entry name" value="OMPR_PHOB"/>
    <property type="match status" value="1"/>
</dbReference>
<evidence type="ECO:0000313" key="11">
    <source>
        <dbReference type="Proteomes" id="UP001600943"/>
    </source>
</evidence>
<sequence>MQRILVIEDDTDINRLLCRILTKAGYEAIAAYSGTEAQLRLERETPDMIMLDLMLPGIRGEEIIKIVREEMGLRIPILVLSAKTGLENKVETITLGADDYITKPFEPEEVLVRIMAAFRRCGSADVKGEAEPYGYKELILDQASRTVTVKQREISLTRHEYDILYILVRQPGKVFSRENLYEQVWKNGYYGEDNTVNVHVSNIRKKIAAIDPEEEYIRTVWGIGFKMA</sequence>
<proteinExistence type="predicted"/>
<evidence type="ECO:0000256" key="3">
    <source>
        <dbReference type="ARBA" id="ARBA00023125"/>
    </source>
</evidence>
<comment type="function">
    <text evidence="5">May play the central regulatory role in sporulation. It may be an element of the effector pathway responsible for the activation of sporulation genes in response to nutritional stress. Spo0A may act in concert with spo0H (a sigma factor) to control the expression of some genes that are critical to the sporulation process.</text>
</comment>
<dbReference type="Pfam" id="PF00486">
    <property type="entry name" value="Trans_reg_C"/>
    <property type="match status" value="1"/>
</dbReference>
<dbReference type="Pfam" id="PF00072">
    <property type="entry name" value="Response_reg"/>
    <property type="match status" value="1"/>
</dbReference>
<dbReference type="PROSITE" id="PS50110">
    <property type="entry name" value="RESPONSE_REGULATORY"/>
    <property type="match status" value="1"/>
</dbReference>
<dbReference type="InterPro" id="IPR036388">
    <property type="entry name" value="WH-like_DNA-bd_sf"/>
</dbReference>
<dbReference type="CDD" id="cd00383">
    <property type="entry name" value="trans_reg_C"/>
    <property type="match status" value="1"/>
</dbReference>
<keyword evidence="4" id="KW-0804">Transcription</keyword>
<reference evidence="10 11" key="1">
    <citation type="submission" date="2024-04" db="EMBL/GenBank/DDBJ databases">
        <title>Defined microbial consortia suppress multidrug-resistant proinflammatory Enterobacteriaceae via ecological control.</title>
        <authorList>
            <person name="Furuichi M."/>
            <person name="Kawaguchi T."/>
            <person name="Pust M."/>
            <person name="Yasuma K."/>
            <person name="Plichta D."/>
            <person name="Hasegawa N."/>
            <person name="Ohya T."/>
            <person name="Bhattarai S."/>
            <person name="Sasajima S."/>
            <person name="Aoto Y."/>
            <person name="Tuganbaev T."/>
            <person name="Yaginuma M."/>
            <person name="Ueda M."/>
            <person name="Okahashi N."/>
            <person name="Amafuji K."/>
            <person name="Kiridooshi Y."/>
            <person name="Sugita K."/>
            <person name="Strazar M."/>
            <person name="Skelly A."/>
            <person name="Suda W."/>
            <person name="Hattori M."/>
            <person name="Nakamoto N."/>
            <person name="Caballero S."/>
            <person name="Norman J."/>
            <person name="Olle B."/>
            <person name="Tanoue T."/>
            <person name="Arita M."/>
            <person name="Bucci V."/>
            <person name="Atarashi K."/>
            <person name="Xavier R."/>
            <person name="Honda K."/>
        </authorList>
    </citation>
    <scope>NUCLEOTIDE SEQUENCE [LARGE SCALE GENOMIC DNA]</scope>
    <source>
        <strain evidence="11">k04-0078-D8-1</strain>
    </source>
</reference>
<evidence type="ECO:0000256" key="4">
    <source>
        <dbReference type="ARBA" id="ARBA00023163"/>
    </source>
</evidence>
<dbReference type="InterPro" id="IPR001789">
    <property type="entry name" value="Sig_transdc_resp-reg_receiver"/>
</dbReference>
<keyword evidence="3 7" id="KW-0238">DNA-binding</keyword>
<evidence type="ECO:0000256" key="2">
    <source>
        <dbReference type="ARBA" id="ARBA00023015"/>
    </source>
</evidence>